<keyword evidence="2" id="KW-0413">Isomerase</keyword>
<dbReference type="InterPro" id="IPR050312">
    <property type="entry name" value="IolE/XylAMocC-like"/>
</dbReference>
<dbReference type="Pfam" id="PF01261">
    <property type="entry name" value="AP_endonuc_2"/>
    <property type="match status" value="1"/>
</dbReference>
<dbReference type="Gene3D" id="3.20.20.150">
    <property type="entry name" value="Divalent-metal-dependent TIM barrel enzymes"/>
    <property type="match status" value="1"/>
</dbReference>
<sequence>MTLPVAVQLFTLREETEQDFKGTLREVAKVGYEGVEFAGFGGLTADEVKDLLEETGLKPAASHVPIDQLRDNLDDTIAFHQAIGCTRLVCPYLDEEDRDSITAYEAVIGDLRRIADACSKEGISLSYHHHDFELKPIETVIPLKKIWNTPGIQAEIDIYWLVKAGENPVEWIKKYADSTELIHLKDMTTDGTEDFAELGTGGIDVEACVREAEKAGVQWLIVEQDQSRIGAMKSIKKSYEHLTSSVL</sequence>
<dbReference type="EMBL" id="JBHSGK010000007">
    <property type="protein sequence ID" value="MFC4736595.1"/>
    <property type="molecule type" value="Genomic_DNA"/>
</dbReference>
<dbReference type="PANTHER" id="PTHR12110">
    <property type="entry name" value="HYDROXYPYRUVATE ISOMERASE"/>
    <property type="match status" value="1"/>
</dbReference>
<reference evidence="3" key="1">
    <citation type="journal article" date="2019" name="Int. J. Syst. Evol. Microbiol.">
        <title>The Global Catalogue of Microorganisms (GCM) 10K type strain sequencing project: providing services to taxonomists for standard genome sequencing and annotation.</title>
        <authorList>
            <consortium name="The Broad Institute Genomics Platform"/>
            <consortium name="The Broad Institute Genome Sequencing Center for Infectious Disease"/>
            <person name="Wu L."/>
            <person name="Ma J."/>
        </authorList>
    </citation>
    <scope>NUCLEOTIDE SEQUENCE [LARGE SCALE GENOMIC DNA]</scope>
    <source>
        <strain evidence="3">JCM 12165</strain>
    </source>
</reference>
<feature type="domain" description="Xylose isomerase-like TIM barrel" evidence="1">
    <location>
        <begin position="24"/>
        <end position="242"/>
    </location>
</feature>
<dbReference type="InterPro" id="IPR013022">
    <property type="entry name" value="Xyl_isomerase-like_TIM-brl"/>
</dbReference>
<dbReference type="InterPro" id="IPR036237">
    <property type="entry name" value="Xyl_isomerase-like_sf"/>
</dbReference>
<dbReference type="SUPFAM" id="SSF51658">
    <property type="entry name" value="Xylose isomerase-like"/>
    <property type="match status" value="1"/>
</dbReference>
<dbReference type="GO" id="GO:0016853">
    <property type="term" value="F:isomerase activity"/>
    <property type="evidence" value="ECO:0007669"/>
    <property type="project" value="UniProtKB-KW"/>
</dbReference>
<evidence type="ECO:0000313" key="3">
    <source>
        <dbReference type="Proteomes" id="UP001595896"/>
    </source>
</evidence>
<dbReference type="RefSeq" id="WP_377909232.1">
    <property type="nucleotide sequence ID" value="NZ_JBHSGK010000007.1"/>
</dbReference>
<protein>
    <submittedName>
        <fullName evidence="2">Sugar phosphate isomerase/epimerase family protein</fullName>
    </submittedName>
</protein>
<dbReference type="PANTHER" id="PTHR12110:SF41">
    <property type="entry name" value="INOSOSE DEHYDRATASE"/>
    <property type="match status" value="1"/>
</dbReference>
<name>A0ABV9NVZ1_9BACI</name>
<accession>A0ABV9NVZ1</accession>
<evidence type="ECO:0000313" key="2">
    <source>
        <dbReference type="EMBL" id="MFC4736595.1"/>
    </source>
</evidence>
<evidence type="ECO:0000259" key="1">
    <source>
        <dbReference type="Pfam" id="PF01261"/>
    </source>
</evidence>
<proteinExistence type="predicted"/>
<organism evidence="2 3">
    <name type="scientific">Bacillus daqingensis</name>
    <dbReference type="NCBI Taxonomy" id="872396"/>
    <lineage>
        <taxon>Bacteria</taxon>
        <taxon>Bacillati</taxon>
        <taxon>Bacillota</taxon>
        <taxon>Bacilli</taxon>
        <taxon>Bacillales</taxon>
        <taxon>Bacillaceae</taxon>
        <taxon>Bacillus</taxon>
    </lineage>
</organism>
<dbReference type="Proteomes" id="UP001595896">
    <property type="component" value="Unassembled WGS sequence"/>
</dbReference>
<keyword evidence="3" id="KW-1185">Reference proteome</keyword>
<comment type="caution">
    <text evidence="2">The sequence shown here is derived from an EMBL/GenBank/DDBJ whole genome shotgun (WGS) entry which is preliminary data.</text>
</comment>
<gene>
    <name evidence="2" type="ORF">ACFO4L_08385</name>
</gene>